<dbReference type="SUPFAM" id="SSF47616">
    <property type="entry name" value="GST C-terminal domain-like"/>
    <property type="match status" value="1"/>
</dbReference>
<organism evidence="2 3">
    <name type="scientific">Caulobacter henricii</name>
    <dbReference type="NCBI Taxonomy" id="69395"/>
    <lineage>
        <taxon>Bacteria</taxon>
        <taxon>Pseudomonadati</taxon>
        <taxon>Pseudomonadota</taxon>
        <taxon>Alphaproteobacteria</taxon>
        <taxon>Caulobacterales</taxon>
        <taxon>Caulobacteraceae</taxon>
        <taxon>Caulobacter</taxon>
    </lineage>
</organism>
<dbReference type="Pfam" id="PF13409">
    <property type="entry name" value="GST_N_2"/>
    <property type="match status" value="1"/>
</dbReference>
<dbReference type="InterPro" id="IPR040079">
    <property type="entry name" value="Glutathione_S-Trfase"/>
</dbReference>
<reference evidence="2 3" key="1">
    <citation type="submission" date="2015-10" db="EMBL/GenBank/DDBJ databases">
        <title>Conservation of the essential genome among Caulobacter and Brevundimonas species.</title>
        <authorList>
            <person name="Scott D."/>
            <person name="Ely B."/>
        </authorList>
    </citation>
    <scope>NUCLEOTIDE SEQUENCE [LARGE SCALE GENOMIC DNA]</scope>
    <source>
        <strain evidence="2 3">CB4</strain>
    </source>
</reference>
<dbReference type="CDD" id="cd03043">
    <property type="entry name" value="GST_N_1"/>
    <property type="match status" value="1"/>
</dbReference>
<dbReference type="STRING" id="69395.AQ619_04875"/>
<dbReference type="Gene3D" id="3.40.30.10">
    <property type="entry name" value="Glutaredoxin"/>
    <property type="match status" value="1"/>
</dbReference>
<dbReference type="SFLD" id="SFLDS00019">
    <property type="entry name" value="Glutathione_Transferase_(cytos"/>
    <property type="match status" value="1"/>
</dbReference>
<proteinExistence type="predicted"/>
<feature type="domain" description="GST N-terminal" evidence="1">
    <location>
        <begin position="1"/>
        <end position="82"/>
    </location>
</feature>
<dbReference type="GO" id="GO:0004364">
    <property type="term" value="F:glutathione transferase activity"/>
    <property type="evidence" value="ECO:0007669"/>
    <property type="project" value="TreeGrafter"/>
</dbReference>
<dbReference type="PANTHER" id="PTHR42673:SF4">
    <property type="entry name" value="MALEYLACETOACETATE ISOMERASE"/>
    <property type="match status" value="1"/>
</dbReference>
<accession>A0A0P0NY61</accession>
<dbReference type="InterPro" id="IPR036249">
    <property type="entry name" value="Thioredoxin-like_sf"/>
</dbReference>
<dbReference type="InterPro" id="IPR004045">
    <property type="entry name" value="Glutathione_S-Trfase_N"/>
</dbReference>
<dbReference type="GO" id="GO:0006559">
    <property type="term" value="P:L-phenylalanine catabolic process"/>
    <property type="evidence" value="ECO:0007669"/>
    <property type="project" value="TreeGrafter"/>
</dbReference>
<dbReference type="PROSITE" id="PS50404">
    <property type="entry name" value="GST_NTER"/>
    <property type="match status" value="1"/>
</dbReference>
<dbReference type="Proteomes" id="UP000056905">
    <property type="component" value="Chromosome"/>
</dbReference>
<evidence type="ECO:0000313" key="2">
    <source>
        <dbReference type="EMBL" id="ALL12742.1"/>
    </source>
</evidence>
<dbReference type="GO" id="GO:0006749">
    <property type="term" value="P:glutathione metabolic process"/>
    <property type="evidence" value="ECO:0007669"/>
    <property type="project" value="TreeGrafter"/>
</dbReference>
<keyword evidence="2" id="KW-0808">Transferase</keyword>
<dbReference type="SUPFAM" id="SSF52833">
    <property type="entry name" value="Thioredoxin-like"/>
    <property type="match status" value="1"/>
</dbReference>
<dbReference type="SFLD" id="SFLDG00358">
    <property type="entry name" value="Main_(cytGST)"/>
    <property type="match status" value="1"/>
</dbReference>
<dbReference type="InterPro" id="IPR036282">
    <property type="entry name" value="Glutathione-S-Trfase_C_sf"/>
</dbReference>
<dbReference type="RefSeq" id="WP_062145053.1">
    <property type="nucleotide sequence ID" value="NZ_CP013002.1"/>
</dbReference>
<protein>
    <submittedName>
        <fullName evidence="2">Glutathione S-transferase</fullName>
    </submittedName>
</protein>
<sequence length="209" mass="22823">MELVIGTKKWSTWSLRPWLVLKRLGVPFTETLVALRQAEITAAALAQSSPSALAPALKDGDLVIWDSLAICEYLAEMYPDAGLWPADAALRALGRAATAEMHSGFTALRSECPMALDETPRTVELSEATRKNVRRITALWNDLLARSGGPFLLGDWSIADAFYTPVATRFRTYGIALSAYGDAGAAQAYCDRLLQTPEYLAWERGALAE</sequence>
<dbReference type="AlphaFoldDB" id="A0A0P0NY61"/>
<dbReference type="Pfam" id="PF13410">
    <property type="entry name" value="GST_C_2"/>
    <property type="match status" value="1"/>
</dbReference>
<dbReference type="PANTHER" id="PTHR42673">
    <property type="entry name" value="MALEYLACETOACETATE ISOMERASE"/>
    <property type="match status" value="1"/>
</dbReference>
<dbReference type="GO" id="GO:0016034">
    <property type="term" value="F:maleylacetoacetate isomerase activity"/>
    <property type="evidence" value="ECO:0007669"/>
    <property type="project" value="TreeGrafter"/>
</dbReference>
<dbReference type="KEGG" id="chq:AQ619_04875"/>
<gene>
    <name evidence="2" type="ORF">AQ619_04875</name>
</gene>
<dbReference type="Gene3D" id="1.20.1050.10">
    <property type="match status" value="1"/>
</dbReference>
<keyword evidence="3" id="KW-1185">Reference proteome</keyword>
<dbReference type="CDD" id="cd03194">
    <property type="entry name" value="GST_C_3"/>
    <property type="match status" value="1"/>
</dbReference>
<dbReference type="EMBL" id="CP013002">
    <property type="protein sequence ID" value="ALL12742.1"/>
    <property type="molecule type" value="Genomic_DNA"/>
</dbReference>
<name>A0A0P0NY61_9CAUL</name>
<evidence type="ECO:0000313" key="3">
    <source>
        <dbReference type="Proteomes" id="UP000056905"/>
    </source>
</evidence>
<evidence type="ECO:0000259" key="1">
    <source>
        <dbReference type="PROSITE" id="PS50404"/>
    </source>
</evidence>
<dbReference type="OrthoDB" id="9799538at2"/>